<reference evidence="1" key="1">
    <citation type="submission" date="2024-06" db="EMBL/GenBank/DDBJ databases">
        <title>Biodegradation of dimethachlon by Arthrobacter sp. K5: mechanistic insights and ecological implications.</title>
        <authorList>
            <person name="Hu S."/>
            <person name="Lu P."/>
        </authorList>
    </citation>
    <scope>NUCLEOTIDE SEQUENCE</scope>
    <source>
        <strain evidence="1">K5</strain>
    </source>
</reference>
<dbReference type="RefSeq" id="WP_353710555.1">
    <property type="nucleotide sequence ID" value="NZ_CP159279.1"/>
</dbReference>
<dbReference type="EMBL" id="CP159279">
    <property type="protein sequence ID" value="XCH09843.1"/>
    <property type="molecule type" value="Genomic_DNA"/>
</dbReference>
<dbReference type="InterPro" id="IPR009057">
    <property type="entry name" value="Homeodomain-like_sf"/>
</dbReference>
<name>A0AAU8EMN0_9MICC</name>
<evidence type="ECO:0000313" key="1">
    <source>
        <dbReference type="EMBL" id="XCH09843.1"/>
    </source>
</evidence>
<gene>
    <name evidence="1" type="ORF">ABRP34_13375</name>
</gene>
<sequence length="79" mass="9013">MTHWRQKARRKTPKRAADIIRERNERRTAALIACITEVSSSEGPDGVTHGVVAERADVPVQYVEWKYPSREHLIAMANT</sequence>
<dbReference type="SUPFAM" id="SSF46689">
    <property type="entry name" value="Homeodomain-like"/>
    <property type="match status" value="1"/>
</dbReference>
<protein>
    <recommendedName>
        <fullName evidence="2">TetR family transcriptional regulator</fullName>
    </recommendedName>
</protein>
<organism evidence="1">
    <name type="scientific">Arthrobacter sp. K5</name>
    <dbReference type="NCBI Taxonomy" id="2839623"/>
    <lineage>
        <taxon>Bacteria</taxon>
        <taxon>Bacillati</taxon>
        <taxon>Actinomycetota</taxon>
        <taxon>Actinomycetes</taxon>
        <taxon>Micrococcales</taxon>
        <taxon>Micrococcaceae</taxon>
        <taxon>Arthrobacter</taxon>
    </lineage>
</organism>
<evidence type="ECO:0008006" key="2">
    <source>
        <dbReference type="Google" id="ProtNLM"/>
    </source>
</evidence>
<dbReference type="Gene3D" id="1.10.357.10">
    <property type="entry name" value="Tetracycline Repressor, domain 2"/>
    <property type="match status" value="1"/>
</dbReference>
<dbReference type="AlphaFoldDB" id="A0AAU8EMN0"/>
<proteinExistence type="predicted"/>
<accession>A0AAU8EMN0</accession>